<protein>
    <submittedName>
        <fullName evidence="1">Uncharacterized protein</fullName>
    </submittedName>
</protein>
<reference evidence="1 2" key="1">
    <citation type="submission" date="2021-01" db="EMBL/GenBank/DDBJ databases">
        <title>Sequencing the genomes of 1000 actinobacteria strains.</title>
        <authorList>
            <person name="Klenk H.-P."/>
        </authorList>
    </citation>
    <scope>NUCLEOTIDE SEQUENCE [LARGE SCALE GENOMIC DNA]</scope>
    <source>
        <strain evidence="1 2">DSM 100204</strain>
    </source>
</reference>
<comment type="caution">
    <text evidence="1">The sequence shown here is derived from an EMBL/GenBank/DDBJ whole genome shotgun (WGS) entry which is preliminary data.</text>
</comment>
<dbReference type="EMBL" id="JAFBBP010000001">
    <property type="protein sequence ID" value="MBM7494338.1"/>
    <property type="molecule type" value="Genomic_DNA"/>
</dbReference>
<organism evidence="1 2">
    <name type="scientific">Micromonospora luteifusca</name>
    <dbReference type="NCBI Taxonomy" id="709860"/>
    <lineage>
        <taxon>Bacteria</taxon>
        <taxon>Bacillati</taxon>
        <taxon>Actinomycetota</taxon>
        <taxon>Actinomycetes</taxon>
        <taxon>Micromonosporales</taxon>
        <taxon>Micromonosporaceae</taxon>
        <taxon>Micromonospora</taxon>
    </lineage>
</organism>
<gene>
    <name evidence="1" type="ORF">JOD64_005560</name>
</gene>
<accession>A0ABS2M1L8</accession>
<dbReference type="RefSeq" id="WP_204944921.1">
    <property type="nucleotide sequence ID" value="NZ_JAFBBP010000001.1"/>
</dbReference>
<sequence length="318" mass="33935">MSIDIAQSPVAGTTDVEVAARLCSILARLGGSGPSAAAHAQIRRLTTAAFPRPLGDPAYRTNALNPGGTPVEVSFSEQTPRALRFDLTRGHPDTALADRRTDALRLAEVPVSTASRWEPYFADDRFGGFVSAVVGVDGQAAKAYLEVRRSREVLAALGSRSRVHESLLEAVPDLEPHFVALDGARFAAHPRMYYECRNGIALSTLVDWAAGHGLTRPALAAAHVTRRLTGRLILPEAGVLLALGTTSDSVELKLELTRGVLDGDPLAAIRAVLVERPHGEQAFRDWCAAIDQPVRPTMVSVRICADGPLLSVYTGLAP</sequence>
<dbReference type="Proteomes" id="UP000764837">
    <property type="component" value="Unassembled WGS sequence"/>
</dbReference>
<keyword evidence="2" id="KW-1185">Reference proteome</keyword>
<proteinExistence type="predicted"/>
<evidence type="ECO:0000313" key="1">
    <source>
        <dbReference type="EMBL" id="MBM7494338.1"/>
    </source>
</evidence>
<evidence type="ECO:0000313" key="2">
    <source>
        <dbReference type="Proteomes" id="UP000764837"/>
    </source>
</evidence>
<name>A0ABS2M1L8_9ACTN</name>